<dbReference type="AlphaFoldDB" id="A0A834WCR7"/>
<sequence length="82" mass="9229">MNLASLDSISVTVPSSFSPMKTYPFDCSEYLIKIHFFPVRPSFLYLWELSSGVEAIDVEGTRLSMKADVDKASPQYEIGRFA</sequence>
<keyword evidence="2" id="KW-1185">Reference proteome</keyword>
<accession>A0A834WCR7</accession>
<gene>
    <name evidence="1" type="ORF">G2W53_033365</name>
</gene>
<evidence type="ECO:0000313" key="1">
    <source>
        <dbReference type="EMBL" id="KAF7812389.1"/>
    </source>
</evidence>
<evidence type="ECO:0000313" key="2">
    <source>
        <dbReference type="Proteomes" id="UP000634136"/>
    </source>
</evidence>
<organism evidence="1 2">
    <name type="scientific">Senna tora</name>
    <dbReference type="NCBI Taxonomy" id="362788"/>
    <lineage>
        <taxon>Eukaryota</taxon>
        <taxon>Viridiplantae</taxon>
        <taxon>Streptophyta</taxon>
        <taxon>Embryophyta</taxon>
        <taxon>Tracheophyta</taxon>
        <taxon>Spermatophyta</taxon>
        <taxon>Magnoliopsida</taxon>
        <taxon>eudicotyledons</taxon>
        <taxon>Gunneridae</taxon>
        <taxon>Pentapetalae</taxon>
        <taxon>rosids</taxon>
        <taxon>fabids</taxon>
        <taxon>Fabales</taxon>
        <taxon>Fabaceae</taxon>
        <taxon>Caesalpinioideae</taxon>
        <taxon>Cassia clade</taxon>
        <taxon>Senna</taxon>
    </lineage>
</organism>
<reference evidence="1" key="1">
    <citation type="submission" date="2020-09" db="EMBL/GenBank/DDBJ databases">
        <title>Genome-Enabled Discovery of Anthraquinone Biosynthesis in Senna tora.</title>
        <authorList>
            <person name="Kang S.-H."/>
            <person name="Pandey R.P."/>
            <person name="Lee C.-M."/>
            <person name="Sim J.-S."/>
            <person name="Jeong J.-T."/>
            <person name="Choi B.-S."/>
            <person name="Jung M."/>
            <person name="Ginzburg D."/>
            <person name="Zhao K."/>
            <person name="Won S.Y."/>
            <person name="Oh T.-J."/>
            <person name="Yu Y."/>
            <person name="Kim N.-H."/>
            <person name="Lee O.R."/>
            <person name="Lee T.-H."/>
            <person name="Bashyal P."/>
            <person name="Kim T.-S."/>
            <person name="Lee W.-H."/>
            <person name="Kawkins C."/>
            <person name="Kim C.-K."/>
            <person name="Kim J.S."/>
            <person name="Ahn B.O."/>
            <person name="Rhee S.Y."/>
            <person name="Sohng J.K."/>
        </authorList>
    </citation>
    <scope>NUCLEOTIDE SEQUENCE</scope>
    <source>
        <tissue evidence="1">Leaf</tissue>
    </source>
</reference>
<proteinExistence type="predicted"/>
<dbReference type="Proteomes" id="UP000634136">
    <property type="component" value="Unassembled WGS sequence"/>
</dbReference>
<protein>
    <submittedName>
        <fullName evidence="1">Uncharacterized protein</fullName>
    </submittedName>
</protein>
<dbReference type="EMBL" id="JAAIUW010000010">
    <property type="protein sequence ID" value="KAF7812389.1"/>
    <property type="molecule type" value="Genomic_DNA"/>
</dbReference>
<comment type="caution">
    <text evidence="1">The sequence shown here is derived from an EMBL/GenBank/DDBJ whole genome shotgun (WGS) entry which is preliminary data.</text>
</comment>
<name>A0A834WCR7_9FABA</name>